<dbReference type="EMBL" id="JAULSU010000005">
    <property type="protein sequence ID" value="KAK0617313.1"/>
    <property type="molecule type" value="Genomic_DNA"/>
</dbReference>
<accession>A0AA39WKX5</accession>
<protein>
    <submittedName>
        <fullName evidence="2">Uncharacterized protein</fullName>
    </submittedName>
</protein>
<reference evidence="2" key="1">
    <citation type="submission" date="2023-06" db="EMBL/GenBank/DDBJ databases">
        <title>Genome-scale phylogeny and comparative genomics of the fungal order Sordariales.</title>
        <authorList>
            <consortium name="Lawrence Berkeley National Laboratory"/>
            <person name="Hensen N."/>
            <person name="Bonometti L."/>
            <person name="Westerberg I."/>
            <person name="Brannstrom I.O."/>
            <person name="Guillou S."/>
            <person name="Cros-Aarteil S."/>
            <person name="Calhoun S."/>
            <person name="Haridas S."/>
            <person name="Kuo A."/>
            <person name="Mondo S."/>
            <person name="Pangilinan J."/>
            <person name="Riley R."/>
            <person name="Labutti K."/>
            <person name="Andreopoulos B."/>
            <person name="Lipzen A."/>
            <person name="Chen C."/>
            <person name="Yanf M."/>
            <person name="Daum C."/>
            <person name="Ng V."/>
            <person name="Clum A."/>
            <person name="Steindorff A."/>
            <person name="Ohm R."/>
            <person name="Martin F."/>
            <person name="Silar P."/>
            <person name="Natvig D."/>
            <person name="Lalanne C."/>
            <person name="Gautier V."/>
            <person name="Ament-Velasquez S.L."/>
            <person name="Kruys A."/>
            <person name="Hutchinson M.I."/>
            <person name="Powell A.J."/>
            <person name="Barry K."/>
            <person name="Miller A.N."/>
            <person name="Grigoriev I.V."/>
            <person name="Debuchy R."/>
            <person name="Gladieux P."/>
            <person name="Thoren M.H."/>
            <person name="Johannesson H."/>
        </authorList>
    </citation>
    <scope>NUCLEOTIDE SEQUENCE</scope>
    <source>
        <strain evidence="2">CBS 606.72</strain>
    </source>
</reference>
<evidence type="ECO:0000256" key="1">
    <source>
        <dbReference type="SAM" id="MobiDB-lite"/>
    </source>
</evidence>
<feature type="compositionally biased region" description="Low complexity" evidence="1">
    <location>
        <begin position="47"/>
        <end position="61"/>
    </location>
</feature>
<feature type="compositionally biased region" description="Basic residues" evidence="1">
    <location>
        <begin position="171"/>
        <end position="181"/>
    </location>
</feature>
<feature type="region of interest" description="Disordered" evidence="1">
    <location>
        <begin position="47"/>
        <end position="141"/>
    </location>
</feature>
<keyword evidence="3" id="KW-1185">Reference proteome</keyword>
<proteinExistence type="predicted"/>
<dbReference type="Proteomes" id="UP001175000">
    <property type="component" value="Unassembled WGS sequence"/>
</dbReference>
<evidence type="ECO:0000313" key="2">
    <source>
        <dbReference type="EMBL" id="KAK0617313.1"/>
    </source>
</evidence>
<dbReference type="AlphaFoldDB" id="A0AA39WKX5"/>
<evidence type="ECO:0000313" key="3">
    <source>
        <dbReference type="Proteomes" id="UP001175000"/>
    </source>
</evidence>
<feature type="region of interest" description="Disordered" evidence="1">
    <location>
        <begin position="1"/>
        <end position="25"/>
    </location>
</feature>
<organism evidence="2 3">
    <name type="scientific">Immersiella caudata</name>
    <dbReference type="NCBI Taxonomy" id="314043"/>
    <lineage>
        <taxon>Eukaryota</taxon>
        <taxon>Fungi</taxon>
        <taxon>Dikarya</taxon>
        <taxon>Ascomycota</taxon>
        <taxon>Pezizomycotina</taxon>
        <taxon>Sordariomycetes</taxon>
        <taxon>Sordariomycetidae</taxon>
        <taxon>Sordariales</taxon>
        <taxon>Lasiosphaeriaceae</taxon>
        <taxon>Immersiella</taxon>
    </lineage>
</organism>
<feature type="compositionally biased region" description="Low complexity" evidence="1">
    <location>
        <begin position="99"/>
        <end position="133"/>
    </location>
</feature>
<gene>
    <name evidence="2" type="ORF">B0T14DRAFT_264902</name>
</gene>
<feature type="region of interest" description="Disordered" evidence="1">
    <location>
        <begin position="171"/>
        <end position="201"/>
    </location>
</feature>
<comment type="caution">
    <text evidence="2">The sequence shown here is derived from an EMBL/GenBank/DDBJ whole genome shotgun (WGS) entry which is preliminary data.</text>
</comment>
<sequence length="201" mass="22395">MSASSTTSDPAMKQTPASRTFPEESPLFASRLLPWALGTLPAHPKFAALTNTTADNNNAATRSKRRREDTTSEDSGSSTDNISAAPLPQRRRREDSRASRNSNADPCTASSSNSESSTEPGSDTDSGYDSDTGSAEKKEKRLRTKAIRWMERRYASVPAGTTVRAPVWYRKDRRHSSRPHGWKKDERTRRIRPRIALDDLE</sequence>
<name>A0AA39WKX5_9PEZI</name>